<keyword evidence="20" id="KW-1185">Reference proteome</keyword>
<gene>
    <name evidence="16 18" type="primary">coaX</name>
    <name evidence="18" type="ORF">KsCSTR_05170</name>
    <name evidence="19" type="ORF">KSMBR1_1730</name>
    <name evidence="17" type="ORF">kustd1980</name>
</gene>
<keyword evidence="16" id="KW-0479">Metal-binding</keyword>
<dbReference type="InterPro" id="IPR043129">
    <property type="entry name" value="ATPase_NBD"/>
</dbReference>
<comment type="cofactor">
    <cofactor evidence="2">
        <name>K(+)</name>
        <dbReference type="ChEBI" id="CHEBI:29103"/>
    </cofactor>
</comment>
<protein>
    <recommendedName>
        <fullName evidence="15 16">Type III pantothenate kinase</fullName>
        <ecNumber evidence="6 16">2.7.1.33</ecNumber>
    </recommendedName>
    <alternativeName>
        <fullName evidence="16">PanK-III</fullName>
    </alternativeName>
    <alternativeName>
        <fullName evidence="16">Pantothenic acid kinase</fullName>
    </alternativeName>
</protein>
<dbReference type="OrthoDB" id="9804707at2"/>
<evidence type="ECO:0000256" key="8">
    <source>
        <dbReference type="ARBA" id="ARBA00022679"/>
    </source>
</evidence>
<keyword evidence="8 16" id="KW-0808">Transferase</keyword>
<comment type="cofactor">
    <cofactor evidence="16">
        <name>NH4(+)</name>
        <dbReference type="ChEBI" id="CHEBI:28938"/>
    </cofactor>
    <cofactor evidence="16">
        <name>K(+)</name>
        <dbReference type="ChEBI" id="CHEBI:29103"/>
    </cofactor>
    <text evidence="16">A monovalent cation. Ammonium or potassium.</text>
</comment>
<dbReference type="RefSeq" id="WP_099324955.1">
    <property type="nucleotide sequence ID" value="NZ_CP049055.1"/>
</dbReference>
<evidence type="ECO:0000256" key="13">
    <source>
        <dbReference type="ARBA" id="ARBA00022993"/>
    </source>
</evidence>
<keyword evidence="11 16" id="KW-0067">ATP-binding</keyword>
<reference evidence="18 21" key="5">
    <citation type="submission" date="2020-02" db="EMBL/GenBank/DDBJ databases">
        <title>Newly sequenced genome of strain CSTR1 showed variability in Candidatus Kuenenia stuttgartiensis genomes.</title>
        <authorList>
            <person name="Ding C."/>
            <person name="Adrian L."/>
        </authorList>
    </citation>
    <scope>NUCLEOTIDE SEQUENCE [LARGE SCALE GENOMIC DNA]</scope>
    <source>
        <strain evidence="18 21">CSTR1</strain>
    </source>
</reference>
<dbReference type="Proteomes" id="UP000501926">
    <property type="component" value="Chromosome"/>
</dbReference>
<dbReference type="GO" id="GO:0046872">
    <property type="term" value="F:metal ion binding"/>
    <property type="evidence" value="ECO:0007669"/>
    <property type="project" value="UniProtKB-KW"/>
</dbReference>
<dbReference type="EMBL" id="CP049055">
    <property type="protein sequence ID" value="QII09896.1"/>
    <property type="molecule type" value="Genomic_DNA"/>
</dbReference>
<dbReference type="EC" id="2.7.1.33" evidence="6 16"/>
<feature type="binding site" evidence="16">
    <location>
        <position position="128"/>
    </location>
    <ligand>
        <name>ATP</name>
        <dbReference type="ChEBI" id="CHEBI:30616"/>
    </ligand>
</feature>
<dbReference type="CDD" id="cd24015">
    <property type="entry name" value="ASKHA_NBD_PanK-III"/>
    <property type="match status" value="1"/>
</dbReference>
<evidence type="ECO:0000256" key="10">
    <source>
        <dbReference type="ARBA" id="ARBA00022777"/>
    </source>
</evidence>
<dbReference type="HAMAP" id="MF_01274">
    <property type="entry name" value="Pantothen_kinase_3"/>
    <property type="match status" value="1"/>
</dbReference>
<comment type="subcellular location">
    <subcellularLocation>
        <location evidence="3 16">Cytoplasm</location>
    </subcellularLocation>
</comment>
<sequence length="254" mass="27311">MWLAIDIGNTNIHAGVFEGDVLRSSFSLSSSEPHMLHDSLAKAISTCSLKNSVSAVIISSVNPKPEEVLFECIKTRLHVSPQKIGKDIPVPLSVFAEYPEKIGADRLLNAVAAYERFHDSAIIIDAGTAITVDVINNHGAFLGGIIAPGMAISSKALHHATALLPEVSITKKPDTILGRNTVEAIRSGIYWGAIGMVKQYIELICKELRDTPAIIATGGSAPILAREIPSIASITPHLTLEGIQCAYKAWRERE</sequence>
<dbReference type="GO" id="GO:0005524">
    <property type="term" value="F:ATP binding"/>
    <property type="evidence" value="ECO:0007669"/>
    <property type="project" value="UniProtKB-UniRule"/>
</dbReference>
<dbReference type="KEGG" id="kst:KSMBR1_1730"/>
<evidence type="ECO:0000313" key="17">
    <source>
        <dbReference type="EMBL" id="CAJ72725.1"/>
    </source>
</evidence>
<reference evidence="17" key="2">
    <citation type="submission" date="2006-01" db="EMBL/GenBank/DDBJ databases">
        <authorList>
            <person name="Genoscope"/>
        </authorList>
    </citation>
    <scope>NUCLEOTIDE SEQUENCE</scope>
</reference>
<evidence type="ECO:0000256" key="5">
    <source>
        <dbReference type="ARBA" id="ARBA00011738"/>
    </source>
</evidence>
<evidence type="ECO:0000313" key="21">
    <source>
        <dbReference type="Proteomes" id="UP000501926"/>
    </source>
</evidence>
<dbReference type="PANTHER" id="PTHR34265">
    <property type="entry name" value="TYPE III PANTOTHENATE KINASE"/>
    <property type="match status" value="1"/>
</dbReference>
<comment type="similarity">
    <text evidence="14 16">Belongs to the type III pantothenate kinase family.</text>
</comment>
<dbReference type="NCBIfam" id="TIGR00671">
    <property type="entry name" value="baf"/>
    <property type="match status" value="1"/>
</dbReference>
<feature type="binding site" evidence="16">
    <location>
        <begin position="6"/>
        <end position="13"/>
    </location>
    <ligand>
        <name>ATP</name>
        <dbReference type="ChEBI" id="CHEBI:30616"/>
    </ligand>
</feature>
<evidence type="ECO:0000313" key="18">
    <source>
        <dbReference type="EMBL" id="QII09896.1"/>
    </source>
</evidence>
<evidence type="ECO:0000256" key="14">
    <source>
        <dbReference type="ARBA" id="ARBA00038036"/>
    </source>
</evidence>
<name>Q1Q061_KUEST</name>
<feature type="binding site" evidence="16">
    <location>
        <position position="125"/>
    </location>
    <ligand>
        <name>K(+)</name>
        <dbReference type="ChEBI" id="CHEBI:29103"/>
    </ligand>
</feature>
<dbReference type="PANTHER" id="PTHR34265:SF1">
    <property type="entry name" value="TYPE III PANTOTHENATE KINASE"/>
    <property type="match status" value="1"/>
</dbReference>
<dbReference type="GO" id="GO:0005737">
    <property type="term" value="C:cytoplasm"/>
    <property type="evidence" value="ECO:0007669"/>
    <property type="project" value="UniProtKB-SubCell"/>
</dbReference>
<evidence type="ECO:0000256" key="16">
    <source>
        <dbReference type="HAMAP-Rule" id="MF_01274"/>
    </source>
</evidence>
<dbReference type="AlphaFoldDB" id="Q1Q061"/>
<dbReference type="Gene3D" id="3.30.420.40">
    <property type="match status" value="2"/>
</dbReference>
<organism evidence="17">
    <name type="scientific">Kuenenia stuttgartiensis</name>
    <dbReference type="NCBI Taxonomy" id="174633"/>
    <lineage>
        <taxon>Bacteria</taxon>
        <taxon>Pseudomonadati</taxon>
        <taxon>Planctomycetota</taxon>
        <taxon>Candidatus Brocadiia</taxon>
        <taxon>Candidatus Brocadiales</taxon>
        <taxon>Candidatus Brocadiaceae</taxon>
        <taxon>Candidatus Kuenenia</taxon>
    </lineage>
</organism>
<evidence type="ECO:0000256" key="3">
    <source>
        <dbReference type="ARBA" id="ARBA00004496"/>
    </source>
</evidence>
<accession>Q1Q061</accession>
<evidence type="ECO:0000256" key="2">
    <source>
        <dbReference type="ARBA" id="ARBA00001958"/>
    </source>
</evidence>
<comment type="pathway">
    <text evidence="4 16">Cofactor biosynthesis; coenzyme A biosynthesis; CoA from (R)-pantothenate: step 1/5.</text>
</comment>
<dbReference type="Proteomes" id="UP000221734">
    <property type="component" value="Chromosome Kuenenia_stuttgartiensis_MBR1"/>
</dbReference>
<keyword evidence="10 16" id="KW-0418">Kinase</keyword>
<evidence type="ECO:0000313" key="19">
    <source>
        <dbReference type="EMBL" id="SOH04229.1"/>
    </source>
</evidence>
<keyword evidence="13 16" id="KW-0173">Coenzyme A biosynthesis</keyword>
<comment type="catalytic activity">
    <reaction evidence="1 16">
        <text>(R)-pantothenate + ATP = (R)-4'-phosphopantothenate + ADP + H(+)</text>
        <dbReference type="Rhea" id="RHEA:16373"/>
        <dbReference type="ChEBI" id="CHEBI:10986"/>
        <dbReference type="ChEBI" id="CHEBI:15378"/>
        <dbReference type="ChEBI" id="CHEBI:29032"/>
        <dbReference type="ChEBI" id="CHEBI:30616"/>
        <dbReference type="ChEBI" id="CHEBI:456216"/>
        <dbReference type="EC" id="2.7.1.33"/>
    </reaction>
</comment>
<comment type="caution">
    <text evidence="16">Lacks conserved residue(s) required for the propagation of feature annotation.</text>
</comment>
<evidence type="ECO:0000256" key="4">
    <source>
        <dbReference type="ARBA" id="ARBA00005225"/>
    </source>
</evidence>
<evidence type="ECO:0000256" key="1">
    <source>
        <dbReference type="ARBA" id="ARBA00001206"/>
    </source>
</evidence>
<dbReference type="EMBL" id="CT573072">
    <property type="protein sequence ID" value="CAJ72725.1"/>
    <property type="molecule type" value="Genomic_DNA"/>
</dbReference>
<feature type="binding site" evidence="16">
    <location>
        <begin position="103"/>
        <end position="106"/>
    </location>
    <ligand>
        <name>substrate</name>
    </ligand>
</feature>
<dbReference type="Pfam" id="PF03309">
    <property type="entry name" value="Pan_kinase"/>
    <property type="match status" value="1"/>
</dbReference>
<proteinExistence type="inferred from homology"/>
<keyword evidence="12 16" id="KW-0630">Potassium</keyword>
<evidence type="ECO:0000256" key="12">
    <source>
        <dbReference type="ARBA" id="ARBA00022958"/>
    </source>
</evidence>
<dbReference type="SUPFAM" id="SSF53067">
    <property type="entry name" value="Actin-like ATPase domain"/>
    <property type="match status" value="2"/>
</dbReference>
<evidence type="ECO:0000256" key="6">
    <source>
        <dbReference type="ARBA" id="ARBA00012102"/>
    </source>
</evidence>
<feature type="binding site" evidence="16">
    <location>
        <position position="181"/>
    </location>
    <ligand>
        <name>substrate</name>
    </ligand>
</feature>
<dbReference type="GO" id="GO:0004594">
    <property type="term" value="F:pantothenate kinase activity"/>
    <property type="evidence" value="ECO:0007669"/>
    <property type="project" value="UniProtKB-UniRule"/>
</dbReference>
<keyword evidence="9 16" id="KW-0547">Nucleotide-binding</keyword>
<dbReference type="EMBL" id="LT934425">
    <property type="protein sequence ID" value="SOH04229.1"/>
    <property type="molecule type" value="Genomic_DNA"/>
</dbReference>
<evidence type="ECO:0000256" key="11">
    <source>
        <dbReference type="ARBA" id="ARBA00022840"/>
    </source>
</evidence>
<evidence type="ECO:0000256" key="9">
    <source>
        <dbReference type="ARBA" id="ARBA00022741"/>
    </source>
</evidence>
<reference evidence="19" key="4">
    <citation type="submission" date="2017-10" db="EMBL/GenBank/DDBJ databases">
        <authorList>
            <person name="Banno H."/>
            <person name="Chua N.-H."/>
        </authorList>
    </citation>
    <scope>NUCLEOTIDE SEQUENCE [LARGE SCALE GENOMIC DNA]</scope>
    <source>
        <strain evidence="19">Kuenenia_mbr1_ru-nijmegen</strain>
    </source>
</reference>
<dbReference type="GO" id="GO:0015937">
    <property type="term" value="P:coenzyme A biosynthetic process"/>
    <property type="evidence" value="ECO:0007669"/>
    <property type="project" value="UniProtKB-UniRule"/>
</dbReference>
<evidence type="ECO:0000256" key="7">
    <source>
        <dbReference type="ARBA" id="ARBA00022490"/>
    </source>
</evidence>
<evidence type="ECO:0000256" key="15">
    <source>
        <dbReference type="ARBA" id="ARBA00040883"/>
    </source>
</evidence>
<comment type="subunit">
    <text evidence="5 16">Homodimer.</text>
</comment>
<evidence type="ECO:0000313" key="20">
    <source>
        <dbReference type="Proteomes" id="UP000221734"/>
    </source>
</evidence>
<reference evidence="20" key="3">
    <citation type="submission" date="2017-10" db="EMBL/GenBank/DDBJ databases">
        <authorList>
            <person name="Frank J."/>
        </authorList>
    </citation>
    <scope>NUCLEOTIDE SEQUENCE [LARGE SCALE GENOMIC DNA]</scope>
</reference>
<feature type="active site" description="Proton acceptor" evidence="16">
    <location>
        <position position="105"/>
    </location>
</feature>
<reference evidence="17" key="1">
    <citation type="journal article" date="2006" name="Nature">
        <title>Deciphering the evolution and metabolism of an anammox bacterium from a community genome.</title>
        <authorList>
            <person name="Strous M."/>
            <person name="Pelletier E."/>
            <person name="Mangenot S."/>
            <person name="Rattei T."/>
            <person name="Lehner A."/>
            <person name="Taylor M.W."/>
            <person name="Horn M."/>
            <person name="Daims H."/>
            <person name="Bartol-Mavel D."/>
            <person name="Wincker P."/>
            <person name="Barbe V."/>
            <person name="Fonknechten N."/>
            <person name="Vallenet D."/>
            <person name="Segurens B."/>
            <person name="Schenowitz-Truong C."/>
            <person name="Medigue C."/>
            <person name="Collingro A."/>
            <person name="Snel B."/>
            <person name="Dutilh B.E."/>
            <person name="OpDenCamp H.J.M."/>
            <person name="vanDerDrift C."/>
            <person name="Cirpus I."/>
            <person name="vanDePas-Schoonen K.T."/>
            <person name="Harhangi H.R."/>
            <person name="vanNiftrik L."/>
            <person name="Schmid M."/>
            <person name="Keltjens J."/>
            <person name="vanDeVossenberg J."/>
            <person name="Kartal B."/>
            <person name="Meier H."/>
            <person name="Frishman D."/>
            <person name="Huynen M.A."/>
            <person name="Mewes H."/>
            <person name="Weissenbach J."/>
            <person name="Jetten M.S.M."/>
            <person name="Wagner M."/>
            <person name="LePaslier D."/>
        </authorList>
    </citation>
    <scope>NUCLEOTIDE SEQUENCE</scope>
</reference>
<keyword evidence="7 16" id="KW-0963">Cytoplasm</keyword>
<dbReference type="InterPro" id="IPR004619">
    <property type="entry name" value="Type_III_PanK"/>
</dbReference>
<dbReference type="UniPathway" id="UPA00241">
    <property type="reaction ID" value="UER00352"/>
</dbReference>
<comment type="function">
    <text evidence="16">Catalyzes the phosphorylation of pantothenate (Pan), the first step in CoA biosynthesis.</text>
</comment>